<dbReference type="STRING" id="745820.SAMN04488053_102174"/>
<accession>A0A1H0CP42</accession>
<feature type="region of interest" description="Disordered" evidence="1">
    <location>
        <begin position="23"/>
        <end position="107"/>
    </location>
</feature>
<organism evidence="2 3">
    <name type="scientific">Alkalicoccus daliensis</name>
    <dbReference type="NCBI Taxonomy" id="745820"/>
    <lineage>
        <taxon>Bacteria</taxon>
        <taxon>Bacillati</taxon>
        <taxon>Bacillota</taxon>
        <taxon>Bacilli</taxon>
        <taxon>Bacillales</taxon>
        <taxon>Bacillaceae</taxon>
        <taxon>Alkalicoccus</taxon>
    </lineage>
</organism>
<evidence type="ECO:0000313" key="2">
    <source>
        <dbReference type="EMBL" id="SDN59603.1"/>
    </source>
</evidence>
<dbReference type="Proteomes" id="UP000198778">
    <property type="component" value="Unassembled WGS sequence"/>
</dbReference>
<feature type="compositionally biased region" description="Low complexity" evidence="1">
    <location>
        <begin position="73"/>
        <end position="84"/>
    </location>
</feature>
<reference evidence="3" key="1">
    <citation type="submission" date="2016-10" db="EMBL/GenBank/DDBJ databases">
        <authorList>
            <person name="Varghese N."/>
            <person name="Submissions S."/>
        </authorList>
    </citation>
    <scope>NUCLEOTIDE SEQUENCE [LARGE SCALE GENOMIC DNA]</scope>
    <source>
        <strain evidence="3">CGMCC 1.10369</strain>
    </source>
</reference>
<gene>
    <name evidence="2" type="ORF">SAMN04488053_102174</name>
</gene>
<protein>
    <submittedName>
        <fullName evidence="2">Uncharacterized protein</fullName>
    </submittedName>
</protein>
<evidence type="ECO:0000256" key="1">
    <source>
        <dbReference type="SAM" id="MobiDB-lite"/>
    </source>
</evidence>
<feature type="compositionally biased region" description="Polar residues" evidence="1">
    <location>
        <begin position="96"/>
        <end position="105"/>
    </location>
</feature>
<feature type="compositionally biased region" description="Acidic residues" evidence="1">
    <location>
        <begin position="85"/>
        <end position="94"/>
    </location>
</feature>
<dbReference type="RefSeq" id="WP_090841410.1">
    <property type="nucleotide sequence ID" value="NZ_FNIL01000002.1"/>
</dbReference>
<dbReference type="OrthoDB" id="2451110at2"/>
<evidence type="ECO:0000313" key="3">
    <source>
        <dbReference type="Proteomes" id="UP000198778"/>
    </source>
</evidence>
<proteinExistence type="predicted"/>
<dbReference type="AlphaFoldDB" id="A0A1H0CP42"/>
<name>A0A1H0CP42_9BACI</name>
<feature type="compositionally biased region" description="Basic and acidic residues" evidence="1">
    <location>
        <begin position="39"/>
        <end position="56"/>
    </location>
</feature>
<dbReference type="PROSITE" id="PS51257">
    <property type="entry name" value="PROKAR_LIPOPROTEIN"/>
    <property type="match status" value="1"/>
</dbReference>
<sequence length="377" mass="41699">MKKIRGSAGFIAASLLIVGCQNAEETEEGNAAPAEGSVAEDRELNENEDVERKDESNENIEADAAAEDNKGAENSGNEENVSSNTEDDGDENTEEASGNNDSGNNGEAAAEIQETSGYFIDTNTLEEEVDGIVQFYTAISFARAEEEQLPLEEQIEQSLTDGDPTEQEILRSYADISTDGPALDLQFQEDGNQLSTTTAQSGLFYTSLFTISDLYGMEEISFFNPEEELDIIVAERGIQEPLNVQEERDMTRGYYTVYDEELEETLFLAGGEVEEQITNEAEDPLNFPETIETMTAVEREDAFYSSAMAEGIEVTQVMLEDGNAAVNYTMEEESVSEADRIVFEKAVQLAALDFHAEEIILINETKEERIIYPLIEQ</sequence>
<feature type="compositionally biased region" description="Acidic residues" evidence="1">
    <location>
        <begin position="57"/>
        <end position="66"/>
    </location>
</feature>
<keyword evidence="3" id="KW-1185">Reference proteome</keyword>
<dbReference type="EMBL" id="FNIL01000002">
    <property type="protein sequence ID" value="SDN59603.1"/>
    <property type="molecule type" value="Genomic_DNA"/>
</dbReference>